<evidence type="ECO:0000256" key="1">
    <source>
        <dbReference type="ARBA" id="ARBA00022679"/>
    </source>
</evidence>
<evidence type="ECO:0000313" key="3">
    <source>
        <dbReference type="EMBL" id="MBD5778780.1"/>
    </source>
</evidence>
<keyword evidence="4" id="KW-1185">Reference proteome</keyword>
<dbReference type="PANTHER" id="PTHR36449">
    <property type="entry name" value="ACETYLTRANSFERASE-RELATED"/>
    <property type="match status" value="1"/>
</dbReference>
<dbReference type="EMBL" id="JACYFG010000006">
    <property type="protein sequence ID" value="MBD5778780.1"/>
    <property type="molecule type" value="Genomic_DNA"/>
</dbReference>
<keyword evidence="2" id="KW-0012">Acyltransferase</keyword>
<dbReference type="AlphaFoldDB" id="A0A927F6A1"/>
<dbReference type="Proteomes" id="UP000622317">
    <property type="component" value="Unassembled WGS sequence"/>
</dbReference>
<evidence type="ECO:0000313" key="4">
    <source>
        <dbReference type="Proteomes" id="UP000622317"/>
    </source>
</evidence>
<reference evidence="3" key="1">
    <citation type="submission" date="2020-09" db="EMBL/GenBank/DDBJ databases">
        <title>Pelagicoccus enzymogenes sp. nov. with an EPS production, isolated from marine sediment.</title>
        <authorList>
            <person name="Feng X."/>
        </authorList>
    </citation>
    <scope>NUCLEOTIDE SEQUENCE</scope>
    <source>
        <strain evidence="3">NFK12</strain>
    </source>
</reference>
<dbReference type="RefSeq" id="WP_191615908.1">
    <property type="nucleotide sequence ID" value="NZ_JACYFG010000006.1"/>
</dbReference>
<organism evidence="3 4">
    <name type="scientific">Pelagicoccus enzymogenes</name>
    <dbReference type="NCBI Taxonomy" id="2773457"/>
    <lineage>
        <taxon>Bacteria</taxon>
        <taxon>Pseudomonadati</taxon>
        <taxon>Verrucomicrobiota</taxon>
        <taxon>Opitutia</taxon>
        <taxon>Puniceicoccales</taxon>
        <taxon>Pelagicoccaceae</taxon>
        <taxon>Pelagicoccus</taxon>
    </lineage>
</organism>
<evidence type="ECO:0000256" key="2">
    <source>
        <dbReference type="ARBA" id="ARBA00023315"/>
    </source>
</evidence>
<dbReference type="GO" id="GO:0016746">
    <property type="term" value="F:acyltransferase activity"/>
    <property type="evidence" value="ECO:0007669"/>
    <property type="project" value="UniProtKB-KW"/>
</dbReference>
<comment type="caution">
    <text evidence="3">The sequence shown here is derived from an EMBL/GenBank/DDBJ whole genome shotgun (WGS) entry which is preliminary data.</text>
</comment>
<sequence>MPETQYVIVPLDPRRHDRESFICEELELNEYLKKRARKEAEAKTSTCFVITTESAPSSILGYYTLSNASIASTDLPQKFLKRLPRYERIPVTLLGRIARDVGTKGTDVGKMLMMSALEQSLKASKSAGSAALVLDPKNDKVASIYKSWGFERLENKQMFLPMKDIEKFIEVAT</sequence>
<accession>A0A927F6A1</accession>
<proteinExistence type="predicted"/>
<gene>
    <name evidence="3" type="ORF">IEN85_04705</name>
</gene>
<protein>
    <submittedName>
        <fullName evidence="3">GNAT family N-acetyltransferase</fullName>
    </submittedName>
</protein>
<name>A0A927F6A1_9BACT</name>
<keyword evidence="1" id="KW-0808">Transferase</keyword>
<dbReference type="Gene3D" id="3.40.630.30">
    <property type="match status" value="1"/>
</dbReference>
<dbReference type="PANTHER" id="PTHR36449:SF1">
    <property type="entry name" value="ACETYLTRANSFERASE"/>
    <property type="match status" value="1"/>
</dbReference>